<accession>A0ABU0F6N2</accession>
<evidence type="ECO:0000256" key="3">
    <source>
        <dbReference type="ARBA" id="ARBA00023709"/>
    </source>
</evidence>
<dbReference type="EMBL" id="JAUSUT010000001">
    <property type="protein sequence ID" value="MDQ0382776.1"/>
    <property type="molecule type" value="Genomic_DNA"/>
</dbReference>
<evidence type="ECO:0000313" key="8">
    <source>
        <dbReference type="Proteomes" id="UP001229651"/>
    </source>
</evidence>
<keyword evidence="7" id="KW-0012">Acyltransferase</keyword>
<dbReference type="Gene3D" id="2.40.50.840">
    <property type="match status" value="1"/>
</dbReference>
<reference evidence="7 8" key="1">
    <citation type="submission" date="2023-07" db="EMBL/GenBank/DDBJ databases">
        <title>Sequencing the genomes of 1000 actinobacteria strains.</title>
        <authorList>
            <person name="Klenk H.-P."/>
        </authorList>
    </citation>
    <scope>NUCLEOTIDE SEQUENCE [LARGE SCALE GENOMIC DNA]</scope>
    <source>
        <strain evidence="7 8">DSM 45805</strain>
    </source>
</reference>
<evidence type="ECO:0000256" key="2">
    <source>
        <dbReference type="ARBA" id="ARBA00023239"/>
    </source>
</evidence>
<evidence type="ECO:0000259" key="6">
    <source>
        <dbReference type="Pfam" id="PF18313"/>
    </source>
</evidence>
<evidence type="ECO:0000256" key="5">
    <source>
        <dbReference type="RuleBase" id="RU003707"/>
    </source>
</evidence>
<comment type="catalytic activity">
    <reaction evidence="3">
        <text>a (3S)-3-hydroxyacyl-CoA = a (2E)-enoyl-CoA + H2O</text>
        <dbReference type="Rhea" id="RHEA:16105"/>
        <dbReference type="ChEBI" id="CHEBI:15377"/>
        <dbReference type="ChEBI" id="CHEBI:57318"/>
        <dbReference type="ChEBI" id="CHEBI:58856"/>
        <dbReference type="EC" id="4.2.1.17"/>
    </reaction>
</comment>
<dbReference type="InterPro" id="IPR016039">
    <property type="entry name" value="Thiolase-like"/>
</dbReference>
<comment type="catalytic activity">
    <reaction evidence="4">
        <text>a 4-saturated-(3S)-3-hydroxyacyl-CoA = a (3E)-enoyl-CoA + H2O</text>
        <dbReference type="Rhea" id="RHEA:20724"/>
        <dbReference type="ChEBI" id="CHEBI:15377"/>
        <dbReference type="ChEBI" id="CHEBI:58521"/>
        <dbReference type="ChEBI" id="CHEBI:137480"/>
        <dbReference type="EC" id="4.2.1.17"/>
    </reaction>
</comment>
<name>A0ABU0F6N2_9PSEU</name>
<organism evidence="7 8">
    <name type="scientific">Amycolatopsis thermophila</name>
    <dbReference type="NCBI Taxonomy" id="206084"/>
    <lineage>
        <taxon>Bacteria</taxon>
        <taxon>Bacillati</taxon>
        <taxon>Actinomycetota</taxon>
        <taxon>Actinomycetes</taxon>
        <taxon>Pseudonocardiales</taxon>
        <taxon>Pseudonocardiaceae</taxon>
        <taxon>Amycolatopsis</taxon>
    </lineage>
</organism>
<dbReference type="InterPro" id="IPR018376">
    <property type="entry name" value="Enoyl-CoA_hyd/isom_CS"/>
</dbReference>
<comment type="caution">
    <text evidence="7">The sequence shown here is derived from an EMBL/GenBank/DDBJ whole genome shotgun (WGS) entry which is preliminary data.</text>
</comment>
<dbReference type="InterPro" id="IPR029045">
    <property type="entry name" value="ClpP/crotonase-like_dom_sf"/>
</dbReference>
<dbReference type="InterPro" id="IPR014748">
    <property type="entry name" value="Enoyl-CoA_hydra_C"/>
</dbReference>
<dbReference type="Proteomes" id="UP001229651">
    <property type="component" value="Unassembled WGS sequence"/>
</dbReference>
<dbReference type="EC" id="2.3.1.9" evidence="7"/>
<dbReference type="Pfam" id="PF00378">
    <property type="entry name" value="ECH_1"/>
    <property type="match status" value="1"/>
</dbReference>
<dbReference type="SUPFAM" id="SSF53901">
    <property type="entry name" value="Thiolase-like"/>
    <property type="match status" value="2"/>
</dbReference>
<feature type="domain" description="Thiolase-like protein type 1 additional C-terminal" evidence="6">
    <location>
        <begin position="427"/>
        <end position="506"/>
    </location>
</feature>
<dbReference type="Gene3D" id="3.40.47.10">
    <property type="match status" value="1"/>
</dbReference>
<evidence type="ECO:0000313" key="7">
    <source>
        <dbReference type="EMBL" id="MDQ0382776.1"/>
    </source>
</evidence>
<evidence type="ECO:0000256" key="4">
    <source>
        <dbReference type="ARBA" id="ARBA00023717"/>
    </source>
</evidence>
<dbReference type="PANTHER" id="PTHR11941">
    <property type="entry name" value="ENOYL-COA HYDRATASE-RELATED"/>
    <property type="match status" value="1"/>
</dbReference>
<dbReference type="PROSITE" id="PS00166">
    <property type="entry name" value="ENOYL_COA_HYDRATASE"/>
    <property type="match status" value="1"/>
</dbReference>
<keyword evidence="2" id="KW-0456">Lyase</keyword>
<dbReference type="GO" id="GO:0003985">
    <property type="term" value="F:acetyl-CoA C-acetyltransferase activity"/>
    <property type="evidence" value="ECO:0007669"/>
    <property type="project" value="UniProtKB-EC"/>
</dbReference>
<dbReference type="NCBIfam" id="NF006105">
    <property type="entry name" value="PRK08257.1-4"/>
    <property type="match status" value="1"/>
</dbReference>
<dbReference type="InterPro" id="IPR040771">
    <property type="entry name" value="TLP1_add_C"/>
</dbReference>
<comment type="similarity">
    <text evidence="1 5">Belongs to the enoyl-CoA hydratase/isomerase family.</text>
</comment>
<dbReference type="RefSeq" id="WP_306998247.1">
    <property type="nucleotide sequence ID" value="NZ_JAUSUT010000001.1"/>
</dbReference>
<dbReference type="PANTHER" id="PTHR11941:SF54">
    <property type="entry name" value="ENOYL-COA HYDRATASE, MITOCHONDRIAL"/>
    <property type="match status" value="1"/>
</dbReference>
<keyword evidence="7" id="KW-0808">Transferase</keyword>
<keyword evidence="8" id="KW-1185">Reference proteome</keyword>
<dbReference type="Gene3D" id="3.90.226.10">
    <property type="entry name" value="2-enoyl-CoA Hydratase, Chain A, domain 1"/>
    <property type="match status" value="1"/>
</dbReference>
<proteinExistence type="inferred from homology"/>
<dbReference type="InterPro" id="IPR001753">
    <property type="entry name" value="Enoyl-CoA_hydra/iso"/>
</dbReference>
<protein>
    <submittedName>
        <fullName evidence="7">Acetyl-CoA C-acetyltransferase</fullName>
        <ecNumber evidence="7">2.3.1.9</ecNumber>
    </submittedName>
</protein>
<gene>
    <name evidence="7" type="ORF">FB470_006770</name>
</gene>
<dbReference type="SUPFAM" id="SSF52096">
    <property type="entry name" value="ClpP/crotonase"/>
    <property type="match status" value="1"/>
</dbReference>
<sequence length="790" mass="84038">MSDNDIDPRTPVVVGVGQFAERLEDPGYQRLSAVDLAAAAVRAALEDTGADPAAVAAAIDTVGGIRQFETSTPGAPAPLGKSDNYPRSVANRVGAAPARAILDVAGGQGPQHLVTEFAATIAAGDSQVALAFGSEAISTVQHLAKAEDKPDFTEHAEGSLEDRGFGLKGLMSRHQAMHGLTDAPSQYALFDNARRARLKLSREDYAAAMGELFAPFTKVAAANPYAAAPVERSAEELVTPTEANRMIADPYPRYIVARDKVNQGAAVLVMSVAAAERLGVPREKWVFLHGHADLRERTLMERTDLSASPASVMASRHALELAGVDVAELSTLDLYSCFPAPVFNICDGLGLKADDPRGLTLTGGLPFFGGAGNNYSMHAIAETVQRMRAEPGTFGFVGANGGLMSKYSVGVYSTTPVEWRADDSAALQREIDSWPAPEEALQADGWATIETYTVKHSRGGKRTGVVIGRLEADDRRFVAMTQDGDEEILAHLSAGEPIGTRVFVRSFGFGNRVTTSEARMNELFPPRAPGFREDYEHVLVRRDGHLLEITINRPDVRNSLHPQANDELDEIFDAYFADPDLWVAILTGAGDKAFSAGNDLGYSASGKPVWVPKNGFAGLTSRRDLPKPVIAAVNGFAMGGGCEIALACHLVVADATAKFALSEVKVGLVAGAGGLVRLPRTVPAKVATEMILTGRRLSAEEAQSYGLVNRVTEAGKALEGARALAAEIIDGSPTSVRVSLQIMAETSGIADTVDAVTHPSSAFEDLMLSEDMVEGITAFAQKRRPVWHNR</sequence>
<dbReference type="Pfam" id="PF18313">
    <property type="entry name" value="TLP1_add_C"/>
    <property type="match status" value="1"/>
</dbReference>
<evidence type="ECO:0000256" key="1">
    <source>
        <dbReference type="ARBA" id="ARBA00005254"/>
    </source>
</evidence>
<dbReference type="CDD" id="cd06558">
    <property type="entry name" value="crotonase-like"/>
    <property type="match status" value="1"/>
</dbReference>
<dbReference type="Gene3D" id="1.10.12.10">
    <property type="entry name" value="Lyase 2-enoyl-coa Hydratase, Chain A, domain 2"/>
    <property type="match status" value="1"/>
</dbReference>